<dbReference type="EMBL" id="LGRN01001045">
    <property type="protein sequence ID" value="OJD09911.1"/>
    <property type="molecule type" value="Genomic_DNA"/>
</dbReference>
<organism evidence="1 2">
    <name type="scientific">Emergomyces pasteurianus Ep9510</name>
    <dbReference type="NCBI Taxonomy" id="1447872"/>
    <lineage>
        <taxon>Eukaryota</taxon>
        <taxon>Fungi</taxon>
        <taxon>Dikarya</taxon>
        <taxon>Ascomycota</taxon>
        <taxon>Pezizomycotina</taxon>
        <taxon>Eurotiomycetes</taxon>
        <taxon>Eurotiomycetidae</taxon>
        <taxon>Onygenales</taxon>
        <taxon>Ajellomycetaceae</taxon>
        <taxon>Emergomyces</taxon>
    </lineage>
</organism>
<gene>
    <name evidence="1" type="ORF">AJ78_08860</name>
</gene>
<evidence type="ECO:0000313" key="1">
    <source>
        <dbReference type="EMBL" id="OJD09911.1"/>
    </source>
</evidence>
<keyword evidence="2" id="KW-1185">Reference proteome</keyword>
<comment type="caution">
    <text evidence="1">The sequence shown here is derived from an EMBL/GenBank/DDBJ whole genome shotgun (WGS) entry which is preliminary data.</text>
</comment>
<proteinExistence type="predicted"/>
<reference evidence="1 2" key="1">
    <citation type="submission" date="2015-07" db="EMBL/GenBank/DDBJ databases">
        <title>Emmonsia species relationships and genome sequence.</title>
        <authorList>
            <consortium name="The Broad Institute Genomics Platform"/>
            <person name="Cuomo C.A."/>
            <person name="Munoz J.F."/>
            <person name="Imamovic A."/>
            <person name="Priest M.E."/>
            <person name="Young S."/>
            <person name="Clay O.K."/>
            <person name="McEwen J.G."/>
        </authorList>
    </citation>
    <scope>NUCLEOTIDE SEQUENCE [LARGE SCALE GENOMIC DNA]</scope>
    <source>
        <strain evidence="1 2">UAMH 9510</strain>
    </source>
</reference>
<dbReference type="Proteomes" id="UP000182235">
    <property type="component" value="Unassembled WGS sequence"/>
</dbReference>
<accession>A0A1J9Q0W6</accession>
<evidence type="ECO:0000313" key="2">
    <source>
        <dbReference type="Proteomes" id="UP000182235"/>
    </source>
</evidence>
<protein>
    <submittedName>
        <fullName evidence="1">Formate dehydrogenase</fullName>
    </submittedName>
</protein>
<name>A0A1J9Q0W6_9EURO</name>
<dbReference type="AlphaFoldDB" id="A0A1J9Q0W6"/>
<sequence length="64" mass="7031">MSGSPSPHPRTIHYATPRAPGVAEMLWCLTCPAAPSMRKCAMHRERKTFSSHISPASMIIGLRI</sequence>